<evidence type="ECO:0000313" key="9">
    <source>
        <dbReference type="Proteomes" id="UP000611629"/>
    </source>
</evidence>
<keyword evidence="2 7" id="KW-0001">2Fe-2S</keyword>
<evidence type="ECO:0000256" key="6">
    <source>
        <dbReference type="ARBA" id="ARBA00034078"/>
    </source>
</evidence>
<dbReference type="PANTHER" id="PTHR43342">
    <property type="entry name" value="NADH-QUINONE OXIDOREDUCTASE, E SUBUNIT"/>
    <property type="match status" value="1"/>
</dbReference>
<dbReference type="Gene3D" id="3.40.30.10">
    <property type="entry name" value="Glutaredoxin"/>
    <property type="match status" value="1"/>
</dbReference>
<dbReference type="NCBIfam" id="NF005722">
    <property type="entry name" value="PRK07539.1-2"/>
    <property type="match status" value="1"/>
</dbReference>
<keyword evidence="3 7" id="KW-0479">Metal-binding</keyword>
<dbReference type="EC" id="1.6.5.11" evidence="8"/>
<evidence type="ECO:0000256" key="4">
    <source>
        <dbReference type="ARBA" id="ARBA00023004"/>
    </source>
</evidence>
<evidence type="ECO:0000256" key="3">
    <source>
        <dbReference type="ARBA" id="ARBA00022723"/>
    </source>
</evidence>
<name>A0A974BKS5_SEDHY</name>
<dbReference type="SUPFAM" id="SSF52833">
    <property type="entry name" value="Thioredoxin-like"/>
    <property type="match status" value="1"/>
</dbReference>
<comment type="cofactor">
    <cofactor evidence="6">
        <name>[2Fe-2S] cluster</name>
        <dbReference type="ChEBI" id="CHEBI:190135"/>
    </cofactor>
</comment>
<comment type="caution">
    <text evidence="8">The sequence shown here is derived from an EMBL/GenBank/DDBJ whole genome shotgun (WGS) entry which is preliminary data.</text>
</comment>
<dbReference type="AlphaFoldDB" id="A0A974BKS5"/>
<comment type="similarity">
    <text evidence="1">Belongs to the complex I 24 kDa subunit family.</text>
</comment>
<dbReference type="EMBL" id="JACBNQ010000011">
    <property type="protein sequence ID" value="NYB74567.1"/>
    <property type="molecule type" value="Genomic_DNA"/>
</dbReference>
<evidence type="ECO:0000256" key="5">
    <source>
        <dbReference type="ARBA" id="ARBA00023014"/>
    </source>
</evidence>
<protein>
    <submittedName>
        <fullName evidence="8">NADH-quinone oxidoreductase subunit NuoE</fullName>
        <ecNumber evidence="8">1.6.5.11</ecNumber>
    </submittedName>
</protein>
<evidence type="ECO:0000256" key="1">
    <source>
        <dbReference type="ARBA" id="ARBA00010643"/>
    </source>
</evidence>
<dbReference type="InterPro" id="IPR042128">
    <property type="entry name" value="NuoE_dom"/>
</dbReference>
<accession>A0A974BKS5</accession>
<comment type="cofactor">
    <cofactor evidence="7">
        <name>[2Fe-2S] cluster</name>
        <dbReference type="ChEBI" id="CHEBI:190135"/>
    </cofactor>
    <text evidence="7">Binds 1 [2Fe-2S] cluster.</text>
</comment>
<evidence type="ECO:0000256" key="2">
    <source>
        <dbReference type="ARBA" id="ARBA00022714"/>
    </source>
</evidence>
<organism evidence="8 9">
    <name type="scientific">Sedimentibacter hydroxybenzoicus DSM 7310</name>
    <dbReference type="NCBI Taxonomy" id="1123245"/>
    <lineage>
        <taxon>Bacteria</taxon>
        <taxon>Bacillati</taxon>
        <taxon>Bacillota</taxon>
        <taxon>Tissierellia</taxon>
        <taxon>Sedimentibacter</taxon>
    </lineage>
</organism>
<sequence length="164" mass="18466">MEFVFDKEKNKEKIESFKMFIQDHREIPGALMPVLQEAQELFGYLPREIMQLISRTLKIPMAEIYGVATFYSQFSFIPKGKNIISVCLGTACYVKGAQAILEEIETILGIKAGSTTLDLKFSIDSTRCVGDCSLAPVIVINDDVYAKVTKNKVKELIEKYRNGV</sequence>
<dbReference type="RefSeq" id="WP_179238275.1">
    <property type="nucleotide sequence ID" value="NZ_JACBNQ010000011.1"/>
</dbReference>
<dbReference type="PIRSF" id="PIRSF000216">
    <property type="entry name" value="NADH_DH_24kDa"/>
    <property type="match status" value="1"/>
</dbReference>
<gene>
    <name evidence="8" type="primary">nuoE</name>
    <name evidence="8" type="ORF">HZF24_10515</name>
</gene>
<keyword evidence="5 7" id="KW-0411">Iron-sulfur</keyword>
<dbReference type="InterPro" id="IPR041921">
    <property type="entry name" value="NuoE_N"/>
</dbReference>
<dbReference type="GO" id="GO:0046872">
    <property type="term" value="F:metal ion binding"/>
    <property type="evidence" value="ECO:0007669"/>
    <property type="project" value="UniProtKB-KW"/>
</dbReference>
<dbReference type="InterPro" id="IPR028431">
    <property type="entry name" value="NADP_DH_HndA-like"/>
</dbReference>
<dbReference type="FunFam" id="3.40.30.10:FF:000015">
    <property type="entry name" value="NADH-quinone oxidoreductase subunit E"/>
    <property type="match status" value="1"/>
</dbReference>
<dbReference type="PANTHER" id="PTHR43342:SF2">
    <property type="entry name" value="POTENTIAL NAD-REDUCING HYDROGENASE SUBUNIT"/>
    <property type="match status" value="1"/>
</dbReference>
<proteinExistence type="inferred from homology"/>
<dbReference type="GO" id="GO:0051537">
    <property type="term" value="F:2 iron, 2 sulfur cluster binding"/>
    <property type="evidence" value="ECO:0007669"/>
    <property type="project" value="UniProtKB-KW"/>
</dbReference>
<feature type="binding site" evidence="7">
    <location>
        <position position="87"/>
    </location>
    <ligand>
        <name>[2Fe-2S] cluster</name>
        <dbReference type="ChEBI" id="CHEBI:190135"/>
    </ligand>
</feature>
<feature type="binding site" evidence="7">
    <location>
        <position position="128"/>
    </location>
    <ligand>
        <name>[2Fe-2S] cluster</name>
        <dbReference type="ChEBI" id="CHEBI:190135"/>
    </ligand>
</feature>
<dbReference type="Proteomes" id="UP000611629">
    <property type="component" value="Unassembled WGS sequence"/>
</dbReference>
<feature type="binding site" evidence="7">
    <location>
        <position position="92"/>
    </location>
    <ligand>
        <name>[2Fe-2S] cluster</name>
        <dbReference type="ChEBI" id="CHEBI:190135"/>
    </ligand>
</feature>
<evidence type="ECO:0000313" key="8">
    <source>
        <dbReference type="EMBL" id="NYB74567.1"/>
    </source>
</evidence>
<reference evidence="8" key="1">
    <citation type="submission" date="2020-07" db="EMBL/GenBank/DDBJ databases">
        <title>Genomic analysis of a strain of Sedimentibacter Hydroxybenzoicus DSM7310.</title>
        <authorList>
            <person name="Ma S."/>
        </authorList>
    </citation>
    <scope>NUCLEOTIDE SEQUENCE</scope>
    <source>
        <strain evidence="8">DSM 7310</strain>
    </source>
</reference>
<dbReference type="InterPro" id="IPR002023">
    <property type="entry name" value="NuoE-like"/>
</dbReference>
<dbReference type="InterPro" id="IPR036249">
    <property type="entry name" value="Thioredoxin-like_sf"/>
</dbReference>
<keyword evidence="9" id="KW-1185">Reference proteome</keyword>
<dbReference type="Pfam" id="PF01257">
    <property type="entry name" value="2Fe-2S_thioredx"/>
    <property type="match status" value="1"/>
</dbReference>
<keyword evidence="8" id="KW-0560">Oxidoreductase</keyword>
<feature type="binding site" evidence="7">
    <location>
        <position position="132"/>
    </location>
    <ligand>
        <name>[2Fe-2S] cluster</name>
        <dbReference type="ChEBI" id="CHEBI:190135"/>
    </ligand>
</feature>
<dbReference type="GO" id="GO:0016491">
    <property type="term" value="F:oxidoreductase activity"/>
    <property type="evidence" value="ECO:0007669"/>
    <property type="project" value="UniProtKB-KW"/>
</dbReference>
<dbReference type="Gene3D" id="1.10.10.1590">
    <property type="entry name" value="NADH-quinone oxidoreductase subunit E"/>
    <property type="match status" value="1"/>
</dbReference>
<dbReference type="CDD" id="cd03064">
    <property type="entry name" value="TRX_Fd_NuoE"/>
    <property type="match status" value="1"/>
</dbReference>
<evidence type="ECO:0000256" key="7">
    <source>
        <dbReference type="PIRSR" id="PIRSR000216-1"/>
    </source>
</evidence>
<keyword evidence="4 7" id="KW-0408">Iron</keyword>